<sequence length="139" mass="14799">MSFSDIMENSIMNLIFGATPYPLTLPYGPLSIGLCSASPTDAGTGASCNEVPHVYGYERIQTIIPDWYVSTVGVVTNSQVLSFPEALGDWGAVTHFVILDNPTYGQGNVLLWGPITTPAFIALGSTPRFNIDALGATLE</sequence>
<accession>A0A0F9SHS3</accession>
<organism evidence="1">
    <name type="scientific">marine sediment metagenome</name>
    <dbReference type="NCBI Taxonomy" id="412755"/>
    <lineage>
        <taxon>unclassified sequences</taxon>
        <taxon>metagenomes</taxon>
        <taxon>ecological metagenomes</taxon>
    </lineage>
</organism>
<dbReference type="AlphaFoldDB" id="A0A0F9SHS3"/>
<dbReference type="Pfam" id="PF23140">
    <property type="entry name" value="Gp80"/>
    <property type="match status" value="1"/>
</dbReference>
<name>A0A0F9SHS3_9ZZZZ</name>
<dbReference type="EMBL" id="LAZR01002526">
    <property type="protein sequence ID" value="KKN28893.1"/>
    <property type="molecule type" value="Genomic_DNA"/>
</dbReference>
<evidence type="ECO:0000313" key="1">
    <source>
        <dbReference type="EMBL" id="KKN28893.1"/>
    </source>
</evidence>
<gene>
    <name evidence="1" type="ORF">LCGC14_0849460</name>
</gene>
<comment type="caution">
    <text evidence="1">The sequence shown here is derived from an EMBL/GenBank/DDBJ whole genome shotgun (WGS) entry which is preliminary data.</text>
</comment>
<dbReference type="InterPro" id="IPR056908">
    <property type="entry name" value="Gp80-like"/>
</dbReference>
<proteinExistence type="predicted"/>
<protein>
    <submittedName>
        <fullName evidence="1">Uncharacterized protein</fullName>
    </submittedName>
</protein>
<reference evidence="1" key="1">
    <citation type="journal article" date="2015" name="Nature">
        <title>Complex archaea that bridge the gap between prokaryotes and eukaryotes.</title>
        <authorList>
            <person name="Spang A."/>
            <person name="Saw J.H."/>
            <person name="Jorgensen S.L."/>
            <person name="Zaremba-Niedzwiedzka K."/>
            <person name="Martijn J."/>
            <person name="Lind A.E."/>
            <person name="van Eijk R."/>
            <person name="Schleper C."/>
            <person name="Guy L."/>
            <person name="Ettema T.J."/>
        </authorList>
    </citation>
    <scope>NUCLEOTIDE SEQUENCE</scope>
</reference>